<proteinExistence type="inferred from homology"/>
<keyword evidence="6 9" id="KW-1133">Transmembrane helix</keyword>
<evidence type="ECO:0000256" key="5">
    <source>
        <dbReference type="ARBA" id="ARBA00022824"/>
    </source>
</evidence>
<gene>
    <name evidence="10" type="ORF">QSP1433_LOCUS13095</name>
</gene>
<dbReference type="GO" id="GO:0005787">
    <property type="term" value="C:signal peptidase complex"/>
    <property type="evidence" value="ECO:0007669"/>
    <property type="project" value="UniProtKB-UniRule"/>
</dbReference>
<dbReference type="InterPro" id="IPR009582">
    <property type="entry name" value="Spc2/SPCS2"/>
</dbReference>
<dbReference type="Pfam" id="PF06703">
    <property type="entry name" value="SPC25"/>
    <property type="match status" value="1"/>
</dbReference>
<keyword evidence="7 9" id="KW-0472">Membrane</keyword>
<evidence type="ECO:0000256" key="4">
    <source>
        <dbReference type="ARBA" id="ARBA00022692"/>
    </source>
</evidence>
<evidence type="ECO:0000256" key="2">
    <source>
        <dbReference type="ARBA" id="ARBA00007324"/>
    </source>
</evidence>
<sequence>MSDDEHDPDAIPPVDVLDQVAVKRTLDDCLTKIVDLGGYPVDYTLGNIKLLIMFAACGVAAYAQLGPHSFPENKLLLGCCVGFYTFCCFILQLLSTFVEKDIVVRTHDKKGVKGSAIMISTKLKRGEHMLTLTCHFRNNARDEKESFCKSVGTYFSEKGEIDEIALQKDVQSLIFKLENTLQNGTKKDK</sequence>
<comment type="function">
    <text evidence="8 9">Component of the signal peptidase complex (SPC) which catalyzes the cleavage of N-terminal signal sequences from nascent proteins as they are translocated into the lumen of the endoplasmic reticulum. Enhances the enzymatic activity of SPC and facilitates the interactions between different components of the translocation site.</text>
</comment>
<feature type="transmembrane region" description="Helical" evidence="9">
    <location>
        <begin position="75"/>
        <end position="94"/>
    </location>
</feature>
<comment type="subcellular location">
    <subcellularLocation>
        <location evidence="1 9">Endoplasmic reticulum membrane</location>
        <topology evidence="1 9">Multi-pass membrane protein</topology>
    </subcellularLocation>
</comment>
<dbReference type="EMBL" id="HBHK01020620">
    <property type="protein sequence ID" value="CAD9697122.1"/>
    <property type="molecule type" value="Transcribed_RNA"/>
</dbReference>
<evidence type="ECO:0000256" key="1">
    <source>
        <dbReference type="ARBA" id="ARBA00004477"/>
    </source>
</evidence>
<reference evidence="10" key="1">
    <citation type="submission" date="2021-01" db="EMBL/GenBank/DDBJ databases">
        <authorList>
            <person name="Corre E."/>
            <person name="Pelletier E."/>
            <person name="Niang G."/>
            <person name="Scheremetjew M."/>
            <person name="Finn R."/>
            <person name="Kale V."/>
            <person name="Holt S."/>
            <person name="Cochrane G."/>
            <person name="Meng A."/>
            <person name="Brown T."/>
            <person name="Cohen L."/>
        </authorList>
    </citation>
    <scope>NUCLEOTIDE SEQUENCE</scope>
    <source>
        <strain evidence="10">NY070348D</strain>
    </source>
</reference>
<feature type="transmembrane region" description="Helical" evidence="9">
    <location>
        <begin position="43"/>
        <end position="63"/>
    </location>
</feature>
<evidence type="ECO:0000256" key="3">
    <source>
        <dbReference type="ARBA" id="ARBA00017057"/>
    </source>
</evidence>
<comment type="similarity">
    <text evidence="2 9">Belongs to the SPCS2 family.</text>
</comment>
<evidence type="ECO:0000256" key="8">
    <source>
        <dbReference type="ARBA" id="ARBA00045608"/>
    </source>
</evidence>
<keyword evidence="4 9" id="KW-0812">Transmembrane</keyword>
<evidence type="ECO:0000256" key="9">
    <source>
        <dbReference type="RuleBase" id="RU368033"/>
    </source>
</evidence>
<keyword evidence="5 9" id="KW-0256">Endoplasmic reticulum</keyword>
<dbReference type="GO" id="GO:0008233">
    <property type="term" value="F:peptidase activity"/>
    <property type="evidence" value="ECO:0007669"/>
    <property type="project" value="UniProtKB-UniRule"/>
</dbReference>
<dbReference type="PANTHER" id="PTHR13085:SF0">
    <property type="entry name" value="SIGNAL PEPTIDASE COMPLEX SUBUNIT 2"/>
    <property type="match status" value="1"/>
</dbReference>
<organism evidence="10">
    <name type="scientific">Mucochytrium quahogii</name>
    <dbReference type="NCBI Taxonomy" id="96639"/>
    <lineage>
        <taxon>Eukaryota</taxon>
        <taxon>Sar</taxon>
        <taxon>Stramenopiles</taxon>
        <taxon>Bigyra</taxon>
        <taxon>Labyrinthulomycetes</taxon>
        <taxon>Thraustochytrida</taxon>
        <taxon>Thraustochytriidae</taxon>
        <taxon>Mucochytrium</taxon>
    </lineage>
</organism>
<evidence type="ECO:0000256" key="7">
    <source>
        <dbReference type="ARBA" id="ARBA00023136"/>
    </source>
</evidence>
<protein>
    <recommendedName>
        <fullName evidence="3 9">Signal peptidase complex subunit 2</fullName>
    </recommendedName>
</protein>
<dbReference type="AlphaFoldDB" id="A0A7S2SDS5"/>
<name>A0A7S2SDS5_9STRA</name>
<evidence type="ECO:0000256" key="6">
    <source>
        <dbReference type="ARBA" id="ARBA00022989"/>
    </source>
</evidence>
<dbReference type="GO" id="GO:0045047">
    <property type="term" value="P:protein targeting to ER"/>
    <property type="evidence" value="ECO:0007669"/>
    <property type="project" value="TreeGrafter"/>
</dbReference>
<evidence type="ECO:0000313" key="10">
    <source>
        <dbReference type="EMBL" id="CAD9697122.1"/>
    </source>
</evidence>
<dbReference type="GO" id="GO:0006465">
    <property type="term" value="P:signal peptide processing"/>
    <property type="evidence" value="ECO:0007669"/>
    <property type="project" value="UniProtKB-UniRule"/>
</dbReference>
<dbReference type="PANTHER" id="PTHR13085">
    <property type="entry name" value="MICROSOMAL SIGNAL PEPTIDASE 25 KDA SUBUNIT"/>
    <property type="match status" value="1"/>
</dbReference>
<accession>A0A7S2SDS5</accession>